<dbReference type="Pfam" id="PF02029">
    <property type="entry name" value="Caldesmon"/>
    <property type="match status" value="1"/>
</dbReference>
<feature type="compositionally biased region" description="Basic and acidic residues" evidence="1">
    <location>
        <begin position="510"/>
        <end position="529"/>
    </location>
</feature>
<dbReference type="PANTHER" id="PTHR18949">
    <property type="entry name" value="CALDESMON"/>
    <property type="match status" value="1"/>
</dbReference>
<dbReference type="GO" id="GO:0015629">
    <property type="term" value="C:actin cytoskeleton"/>
    <property type="evidence" value="ECO:0007669"/>
    <property type="project" value="TreeGrafter"/>
</dbReference>
<name>I3NEJ9_ICTTR</name>
<feature type="compositionally biased region" description="Basic and acidic residues" evidence="1">
    <location>
        <begin position="277"/>
        <end position="303"/>
    </location>
</feature>
<dbReference type="GO" id="GO:0005516">
    <property type="term" value="F:calmodulin binding"/>
    <property type="evidence" value="ECO:0007669"/>
    <property type="project" value="InterPro"/>
</dbReference>
<dbReference type="GO" id="GO:0017022">
    <property type="term" value="F:myosin binding"/>
    <property type="evidence" value="ECO:0007669"/>
    <property type="project" value="InterPro"/>
</dbReference>
<feature type="region of interest" description="Disordered" evidence="1">
    <location>
        <begin position="27"/>
        <end position="95"/>
    </location>
</feature>
<keyword evidence="3" id="KW-1185">Reference proteome</keyword>
<accession>I3NEJ9</accession>
<feature type="compositionally biased region" description="Basic and acidic residues" evidence="1">
    <location>
        <begin position="173"/>
        <end position="188"/>
    </location>
</feature>
<dbReference type="GO" id="GO:0001525">
    <property type="term" value="P:angiogenesis"/>
    <property type="evidence" value="ECO:0007669"/>
    <property type="project" value="TreeGrafter"/>
</dbReference>
<proteinExistence type="predicted"/>
<dbReference type="Ensembl" id="ENSSTOT00000041595.1">
    <property type="protein sequence ID" value="ENSSTOP00000029742.1"/>
    <property type="gene ID" value="ENSSTOG00000027385.2"/>
</dbReference>
<feature type="compositionally biased region" description="Basic and acidic residues" evidence="1">
    <location>
        <begin position="208"/>
        <end position="235"/>
    </location>
</feature>
<dbReference type="Ensembl" id="ENSSTOT00000021098.2">
    <property type="protein sequence ID" value="ENSSTOP00000022796.2"/>
    <property type="gene ID" value="ENSSTOG00000027385.2"/>
</dbReference>
<dbReference type="EMBL" id="AGTP01065889">
    <property type="status" value="NOT_ANNOTATED_CDS"/>
    <property type="molecule type" value="Genomic_DNA"/>
</dbReference>
<reference evidence="2" key="2">
    <citation type="submission" date="2025-05" db="UniProtKB">
        <authorList>
            <consortium name="Ensembl"/>
        </authorList>
    </citation>
    <scope>IDENTIFICATION</scope>
</reference>
<reference evidence="3" key="1">
    <citation type="submission" date="2011-11" db="EMBL/GenBank/DDBJ databases">
        <title>The Draft Genome of Spermophilus tridecemlineatus.</title>
        <authorList>
            <consortium name="The Broad Institute Genome Assembly &amp; Analysis Group"/>
            <consortium name="Computational R&amp;D Group"/>
            <consortium name="and Sequencing Platform"/>
            <person name="Di Palma F."/>
            <person name="Alfoldi J."/>
            <person name="Johnson J."/>
            <person name="Berlin A."/>
            <person name="Gnerre S."/>
            <person name="Jaffe D."/>
            <person name="MacCallum I."/>
            <person name="Young S."/>
            <person name="Walker B.J."/>
            <person name="Lindblad-Toh K."/>
        </authorList>
    </citation>
    <scope>NUCLEOTIDE SEQUENCE [LARGE SCALE GENOMIC DNA]</scope>
</reference>
<dbReference type="EMBL" id="AGTP01065887">
    <property type="status" value="NOT_ANNOTATED_CDS"/>
    <property type="molecule type" value="Genomic_DNA"/>
</dbReference>
<dbReference type="PANTHER" id="PTHR18949:SF0">
    <property type="entry name" value="CALDESMON"/>
    <property type="match status" value="1"/>
</dbReference>
<feature type="compositionally biased region" description="Polar residues" evidence="1">
    <location>
        <begin position="466"/>
        <end position="478"/>
    </location>
</feature>
<dbReference type="InterPro" id="IPR006018">
    <property type="entry name" value="Caldesmon_LSP"/>
</dbReference>
<dbReference type="GO" id="GO:0051017">
    <property type="term" value="P:actin filament bundle assembly"/>
    <property type="evidence" value="ECO:0007669"/>
    <property type="project" value="TreeGrafter"/>
</dbReference>
<feature type="compositionally biased region" description="Basic and acidic residues" evidence="1">
    <location>
        <begin position="47"/>
        <end position="56"/>
    </location>
</feature>
<dbReference type="EMBL" id="AGTP01065890">
    <property type="status" value="NOT_ANNOTATED_CDS"/>
    <property type="molecule type" value="Genomic_DNA"/>
</dbReference>
<sequence>MDDFERRRELRRQKREEMRLEAERIAYQRNDDDEEEAARERRRRARQERLRQKQEEESLGQVTDQVEVHTPNSVPDEESKPTATNTQVEGDDEAALLERLARREERRQKRLQEALERQKEFDPTIADASLSLPSGRMQNDTAENETAEKEGKRESRQERYEIEETEIVTKSYQKNDWRDAEDKKKDEKEKEEEEEEEKPKQGSGGENQIKDEKIKKDKEPKEEVKSFLDRKKGFTEVKSQNGEFMTHKLKHTENAFSPSRPGARAVGEAEGAPQVEAGKRLEELRRRRGETESEEFEKLKQKQQEAALELEELKKKREERRKVLEEEEQKRKQEEADRKAREEEEKRRLKEEIERRRAEAAEKRQKMPEDGLSDDKKPFKCFTPKGSSLKIEERAEFLNKSVQKSSGVKTTHQAAVVSKIDSRLEQYTSAIEGTKTAKPIKPAASDLPVPAEGVRNIKSMWEKGNVFSSPTASGTPNKETAGLKVGVSSRINEWLTKTPDGNKSPAPKPSDLRPGDVTGKRNLWEKQSVDKVTSPTKV</sequence>
<evidence type="ECO:0000313" key="3">
    <source>
        <dbReference type="Proteomes" id="UP000005215"/>
    </source>
</evidence>
<dbReference type="GeneTree" id="ENSGT00940000153901"/>
<feature type="compositionally biased region" description="Basic and acidic residues" evidence="1">
    <location>
        <begin position="146"/>
        <end position="162"/>
    </location>
</feature>
<dbReference type="GO" id="GO:0006936">
    <property type="term" value="P:muscle contraction"/>
    <property type="evidence" value="ECO:0007669"/>
    <property type="project" value="InterPro"/>
</dbReference>
<protein>
    <submittedName>
        <fullName evidence="2">Caldesmon 1</fullName>
    </submittedName>
</protein>
<dbReference type="EMBL" id="AGTP01065886">
    <property type="status" value="NOT_ANNOTATED_CDS"/>
    <property type="molecule type" value="Genomic_DNA"/>
</dbReference>
<dbReference type="EMBL" id="AGTP01065888">
    <property type="status" value="NOT_ANNOTATED_CDS"/>
    <property type="molecule type" value="Genomic_DNA"/>
</dbReference>
<evidence type="ECO:0000256" key="1">
    <source>
        <dbReference type="SAM" id="MobiDB-lite"/>
    </source>
</evidence>
<feature type="compositionally biased region" description="Basic and acidic residues" evidence="1">
    <location>
        <begin position="311"/>
        <end position="378"/>
    </location>
</feature>
<dbReference type="PRINTS" id="PR01076">
    <property type="entry name" value="CALDESMON"/>
</dbReference>
<dbReference type="GO" id="GO:0003779">
    <property type="term" value="F:actin binding"/>
    <property type="evidence" value="ECO:0007669"/>
    <property type="project" value="InterPro"/>
</dbReference>
<organism evidence="2 3">
    <name type="scientific">Ictidomys tridecemlineatus</name>
    <name type="common">Thirteen-lined ground squirrel</name>
    <name type="synonym">Spermophilus tridecemlineatus</name>
    <dbReference type="NCBI Taxonomy" id="43179"/>
    <lineage>
        <taxon>Eukaryota</taxon>
        <taxon>Metazoa</taxon>
        <taxon>Chordata</taxon>
        <taxon>Craniata</taxon>
        <taxon>Vertebrata</taxon>
        <taxon>Euteleostomi</taxon>
        <taxon>Mammalia</taxon>
        <taxon>Eutheria</taxon>
        <taxon>Euarchontoglires</taxon>
        <taxon>Glires</taxon>
        <taxon>Rodentia</taxon>
        <taxon>Sciuromorpha</taxon>
        <taxon>Sciuridae</taxon>
        <taxon>Xerinae</taxon>
        <taxon>Marmotini</taxon>
        <taxon>Ictidomys</taxon>
    </lineage>
</organism>
<feature type="compositionally biased region" description="Basic and acidic residues" evidence="1">
    <location>
        <begin position="107"/>
        <end position="122"/>
    </location>
</feature>
<gene>
    <name evidence="2" type="primary">CALD1</name>
</gene>
<dbReference type="HOGENOM" id="CLU_017579_1_0_1"/>
<feature type="region of interest" description="Disordered" evidence="1">
    <location>
        <begin position="107"/>
        <end position="385"/>
    </location>
</feature>
<dbReference type="InterPro" id="IPR006017">
    <property type="entry name" value="Caldesmon"/>
</dbReference>
<dbReference type="AlphaFoldDB" id="I3NEJ9"/>
<dbReference type="Proteomes" id="UP000005215">
    <property type="component" value="Unassembled WGS sequence"/>
</dbReference>
<evidence type="ECO:0000313" key="2">
    <source>
        <dbReference type="Ensembl" id="ENSSTOP00000022796.2"/>
    </source>
</evidence>
<feature type="region of interest" description="Disordered" evidence="1">
    <location>
        <begin position="465"/>
        <end position="538"/>
    </location>
</feature>